<dbReference type="Proteomes" id="UP000002051">
    <property type="component" value="Chromosome 5"/>
</dbReference>
<evidence type="ECO:0000256" key="1">
    <source>
        <dbReference type="SAM" id="Phobius"/>
    </source>
</evidence>
<organism evidence="2 4">
    <name type="scientific">Medicago truncatula</name>
    <name type="common">Barrel medic</name>
    <name type="synonym">Medicago tribuloides</name>
    <dbReference type="NCBI Taxonomy" id="3880"/>
    <lineage>
        <taxon>Eukaryota</taxon>
        <taxon>Viridiplantae</taxon>
        <taxon>Streptophyta</taxon>
        <taxon>Embryophyta</taxon>
        <taxon>Tracheophyta</taxon>
        <taxon>Spermatophyta</taxon>
        <taxon>Magnoliopsida</taxon>
        <taxon>eudicotyledons</taxon>
        <taxon>Gunneridae</taxon>
        <taxon>Pentapetalae</taxon>
        <taxon>rosids</taxon>
        <taxon>fabids</taxon>
        <taxon>Fabales</taxon>
        <taxon>Fabaceae</taxon>
        <taxon>Papilionoideae</taxon>
        <taxon>50 kb inversion clade</taxon>
        <taxon>NPAAA clade</taxon>
        <taxon>Hologalegina</taxon>
        <taxon>IRL clade</taxon>
        <taxon>Trifolieae</taxon>
        <taxon>Medicago</taxon>
    </lineage>
</organism>
<protein>
    <submittedName>
        <fullName evidence="2">Transmembrane protein, putative</fullName>
    </submittedName>
</protein>
<dbReference type="InterPro" id="IPR032675">
    <property type="entry name" value="LRR_dom_sf"/>
</dbReference>
<gene>
    <name evidence="2" type="ordered locus">MTR_5g067480</name>
</gene>
<reference evidence="2 4" key="1">
    <citation type="journal article" date="2011" name="Nature">
        <title>The Medicago genome provides insight into the evolution of rhizobial symbioses.</title>
        <authorList>
            <person name="Young N.D."/>
            <person name="Debelle F."/>
            <person name="Oldroyd G.E."/>
            <person name="Geurts R."/>
            <person name="Cannon S.B."/>
            <person name="Udvardi M.K."/>
            <person name="Benedito V.A."/>
            <person name="Mayer K.F."/>
            <person name="Gouzy J."/>
            <person name="Schoof H."/>
            <person name="Van de Peer Y."/>
            <person name="Proost S."/>
            <person name="Cook D.R."/>
            <person name="Meyers B.C."/>
            <person name="Spannagl M."/>
            <person name="Cheung F."/>
            <person name="De Mita S."/>
            <person name="Krishnakumar V."/>
            <person name="Gundlach H."/>
            <person name="Zhou S."/>
            <person name="Mudge J."/>
            <person name="Bharti A.K."/>
            <person name="Murray J.D."/>
            <person name="Naoumkina M.A."/>
            <person name="Rosen B."/>
            <person name="Silverstein K.A."/>
            <person name="Tang H."/>
            <person name="Rombauts S."/>
            <person name="Zhao P.X."/>
            <person name="Zhou P."/>
            <person name="Barbe V."/>
            <person name="Bardou P."/>
            <person name="Bechner M."/>
            <person name="Bellec A."/>
            <person name="Berger A."/>
            <person name="Berges H."/>
            <person name="Bidwell S."/>
            <person name="Bisseling T."/>
            <person name="Choisne N."/>
            <person name="Couloux A."/>
            <person name="Denny R."/>
            <person name="Deshpande S."/>
            <person name="Dai X."/>
            <person name="Doyle J.J."/>
            <person name="Dudez A.M."/>
            <person name="Farmer A.D."/>
            <person name="Fouteau S."/>
            <person name="Franken C."/>
            <person name="Gibelin C."/>
            <person name="Gish J."/>
            <person name="Goldstein S."/>
            <person name="Gonzalez A.J."/>
            <person name="Green P.J."/>
            <person name="Hallab A."/>
            <person name="Hartog M."/>
            <person name="Hua A."/>
            <person name="Humphray S.J."/>
            <person name="Jeong D.H."/>
            <person name="Jing Y."/>
            <person name="Jocker A."/>
            <person name="Kenton S.M."/>
            <person name="Kim D.J."/>
            <person name="Klee K."/>
            <person name="Lai H."/>
            <person name="Lang C."/>
            <person name="Lin S."/>
            <person name="Macmil S.L."/>
            <person name="Magdelenat G."/>
            <person name="Matthews L."/>
            <person name="McCorrison J."/>
            <person name="Monaghan E.L."/>
            <person name="Mun J.H."/>
            <person name="Najar F.Z."/>
            <person name="Nicholson C."/>
            <person name="Noirot C."/>
            <person name="O'Bleness M."/>
            <person name="Paule C.R."/>
            <person name="Poulain J."/>
            <person name="Prion F."/>
            <person name="Qin B."/>
            <person name="Qu C."/>
            <person name="Retzel E.F."/>
            <person name="Riddle C."/>
            <person name="Sallet E."/>
            <person name="Samain S."/>
            <person name="Samson N."/>
            <person name="Sanders I."/>
            <person name="Saurat O."/>
            <person name="Scarpelli C."/>
            <person name="Schiex T."/>
            <person name="Segurens B."/>
            <person name="Severin A.J."/>
            <person name="Sherrier D.J."/>
            <person name="Shi R."/>
            <person name="Sims S."/>
            <person name="Singer S.R."/>
            <person name="Sinharoy S."/>
            <person name="Sterck L."/>
            <person name="Viollet A."/>
            <person name="Wang B.B."/>
            <person name="Wang K."/>
            <person name="Wang M."/>
            <person name="Wang X."/>
            <person name="Warfsmann J."/>
            <person name="Weissenbach J."/>
            <person name="White D.D."/>
            <person name="White J.D."/>
            <person name="Wiley G.B."/>
            <person name="Wincker P."/>
            <person name="Xing Y."/>
            <person name="Yang L."/>
            <person name="Yao Z."/>
            <person name="Ying F."/>
            <person name="Zhai J."/>
            <person name="Zhou L."/>
            <person name="Zuber A."/>
            <person name="Denarie J."/>
            <person name="Dixon R.A."/>
            <person name="May G.D."/>
            <person name="Schwartz D.C."/>
            <person name="Rogers J."/>
            <person name="Quetier F."/>
            <person name="Town C.D."/>
            <person name="Roe B.A."/>
        </authorList>
    </citation>
    <scope>NUCLEOTIDE SEQUENCE [LARGE SCALE GENOMIC DNA]</scope>
    <source>
        <strain evidence="2">A17</strain>
        <strain evidence="3 4">cv. Jemalong A17</strain>
    </source>
</reference>
<evidence type="ECO:0000313" key="3">
    <source>
        <dbReference type="EnsemblPlants" id="AES98359"/>
    </source>
</evidence>
<dbReference type="PaxDb" id="3880-AES98359"/>
<evidence type="ECO:0000313" key="4">
    <source>
        <dbReference type="Proteomes" id="UP000002051"/>
    </source>
</evidence>
<name>G7K629_MEDTR</name>
<dbReference type="EnsemblPlants" id="AES98359">
    <property type="protein sequence ID" value="AES98359"/>
    <property type="gene ID" value="MTR_5g067480"/>
</dbReference>
<keyword evidence="1" id="KW-0472">Membrane</keyword>
<dbReference type="EMBL" id="CM001221">
    <property type="protein sequence ID" value="AES98359.1"/>
    <property type="molecule type" value="Genomic_DNA"/>
</dbReference>
<keyword evidence="4" id="KW-1185">Reference proteome</keyword>
<sequence length="233" mass="26305">MKDPGDTSFVLDISILRDSSQGIIRISQKSYINKVVPVEEESNQPPLTLLCVSDHLLSLVIVVDERAALKALSRPKFPTVGGKSEENYDSLTKFGLHPQLKSLNLCDNSWLRDENIIRFASIFHNLEVLNLDHCKHISKCICQVLRRCCKMRDLKLSNCSIMKPLGINFVVLHLHISLFLLLFLPSLYPQTPPPPSLYSQMLPPPSLYSETLLQPSLYLLTASTETQHPSSWP</sequence>
<dbReference type="HOGENOM" id="CLU_1191425_0_0_1"/>
<reference evidence="2 4" key="2">
    <citation type="journal article" date="2014" name="BMC Genomics">
        <title>An improved genome release (version Mt4.0) for the model legume Medicago truncatula.</title>
        <authorList>
            <person name="Tang H."/>
            <person name="Krishnakumar V."/>
            <person name="Bidwell S."/>
            <person name="Rosen B."/>
            <person name="Chan A."/>
            <person name="Zhou S."/>
            <person name="Gentzbittel L."/>
            <person name="Childs K.L."/>
            <person name="Yandell M."/>
            <person name="Gundlach H."/>
            <person name="Mayer K.F."/>
            <person name="Schwartz D.C."/>
            <person name="Town C.D."/>
        </authorList>
    </citation>
    <scope>GENOME REANNOTATION</scope>
    <source>
        <strain evidence="3 4">cv. Jemalong A17</strain>
    </source>
</reference>
<dbReference type="SUPFAM" id="SSF52047">
    <property type="entry name" value="RNI-like"/>
    <property type="match status" value="1"/>
</dbReference>
<proteinExistence type="predicted"/>
<dbReference type="Gene3D" id="3.80.10.10">
    <property type="entry name" value="Ribonuclease Inhibitor"/>
    <property type="match status" value="1"/>
</dbReference>
<reference evidence="3" key="3">
    <citation type="submission" date="2015-04" db="UniProtKB">
        <authorList>
            <consortium name="EnsemblPlants"/>
        </authorList>
    </citation>
    <scope>IDENTIFICATION</scope>
    <source>
        <strain evidence="3">cv. Jemalong A17</strain>
    </source>
</reference>
<keyword evidence="1 2" id="KW-0812">Transmembrane</keyword>
<dbReference type="AlphaFoldDB" id="G7K629"/>
<evidence type="ECO:0000313" key="2">
    <source>
        <dbReference type="EMBL" id="AES98359.1"/>
    </source>
</evidence>
<keyword evidence="1" id="KW-1133">Transmembrane helix</keyword>
<feature type="transmembrane region" description="Helical" evidence="1">
    <location>
        <begin position="165"/>
        <end position="188"/>
    </location>
</feature>
<accession>G7K629</accession>